<dbReference type="Proteomes" id="UP000887580">
    <property type="component" value="Unplaced"/>
</dbReference>
<name>A0AC35GJS0_9BILA</name>
<accession>A0AC35GJS0</accession>
<evidence type="ECO:0000313" key="2">
    <source>
        <dbReference type="WBParaSite" id="PS1159_v2.g5806.t1"/>
    </source>
</evidence>
<organism evidence="1 2">
    <name type="scientific">Panagrolaimus sp. PS1159</name>
    <dbReference type="NCBI Taxonomy" id="55785"/>
    <lineage>
        <taxon>Eukaryota</taxon>
        <taxon>Metazoa</taxon>
        <taxon>Ecdysozoa</taxon>
        <taxon>Nematoda</taxon>
        <taxon>Chromadorea</taxon>
        <taxon>Rhabditida</taxon>
        <taxon>Tylenchina</taxon>
        <taxon>Panagrolaimomorpha</taxon>
        <taxon>Panagrolaimoidea</taxon>
        <taxon>Panagrolaimidae</taxon>
        <taxon>Panagrolaimus</taxon>
    </lineage>
</organism>
<dbReference type="WBParaSite" id="PS1159_v2.g5806.t1">
    <property type="protein sequence ID" value="PS1159_v2.g5806.t1"/>
    <property type="gene ID" value="PS1159_v2.g5806"/>
</dbReference>
<protein>
    <submittedName>
        <fullName evidence="2">Uncharacterized protein</fullName>
    </submittedName>
</protein>
<reference evidence="2" key="1">
    <citation type="submission" date="2022-11" db="UniProtKB">
        <authorList>
            <consortium name="WormBaseParasite"/>
        </authorList>
    </citation>
    <scope>IDENTIFICATION</scope>
</reference>
<evidence type="ECO:0000313" key="1">
    <source>
        <dbReference type="Proteomes" id="UP000887580"/>
    </source>
</evidence>
<proteinExistence type="predicted"/>
<sequence>MPYFLIGYETPHPSWMLVNKSDYNKLPSRYKYDLEKLSEAINAESAMDSALIASDIHPILEKQRKLFETFSKKYTMHIEILRKWKKLETNGIDLFDTFLLEERETFINIKASQHFYDESFLNFSFSDKNELPVLNK</sequence>